<protein>
    <submittedName>
        <fullName evidence="2">DNA-binding helix-turn-helix protein</fullName>
    </submittedName>
</protein>
<evidence type="ECO:0000313" key="2">
    <source>
        <dbReference type="EMBL" id="EDP11341.1"/>
    </source>
</evidence>
<dbReference type="CDD" id="cd00093">
    <property type="entry name" value="HTH_XRE"/>
    <property type="match status" value="1"/>
</dbReference>
<gene>
    <name evidence="2" type="ORF">EUBDOL_01261</name>
</gene>
<reference evidence="2 3" key="1">
    <citation type="submission" date="2007-09" db="EMBL/GenBank/DDBJ databases">
        <title>Draft genome sequence of Eubacterium dolichum (DSM 3991).</title>
        <authorList>
            <person name="Sudarsanam P."/>
            <person name="Ley R."/>
            <person name="Guruge J."/>
            <person name="Turnbaugh P.J."/>
            <person name="Mahowald M."/>
            <person name="Liep D."/>
            <person name="Gordon J."/>
        </authorList>
    </citation>
    <scope>NUCLEOTIDE SEQUENCE [LARGE SCALE GENOMIC DNA]</scope>
    <source>
        <strain evidence="2 3">DSM 3991</strain>
    </source>
</reference>
<reference evidence="2 3" key="2">
    <citation type="submission" date="2007-09" db="EMBL/GenBank/DDBJ databases">
        <authorList>
            <person name="Fulton L."/>
            <person name="Clifton S."/>
            <person name="Fulton B."/>
            <person name="Xu J."/>
            <person name="Minx P."/>
            <person name="Pepin K.H."/>
            <person name="Johnson M."/>
            <person name="Thiruvilangam P."/>
            <person name="Bhonagiri V."/>
            <person name="Nash W.E."/>
            <person name="Mardis E.R."/>
            <person name="Wilson R.K."/>
        </authorList>
    </citation>
    <scope>NUCLEOTIDE SEQUENCE [LARGE SCALE GENOMIC DNA]</scope>
    <source>
        <strain evidence="2 3">DSM 3991</strain>
    </source>
</reference>
<keyword evidence="2" id="KW-0238">DNA-binding</keyword>
<dbReference type="GeneID" id="92793490"/>
<dbReference type="RefSeq" id="WP_004799627.1">
    <property type="nucleotide sequence ID" value="NZ_DS483475.1"/>
</dbReference>
<organism evidence="2 3">
    <name type="scientific">Amedibacillus dolichus DSM 3991</name>
    <dbReference type="NCBI Taxonomy" id="428127"/>
    <lineage>
        <taxon>Bacteria</taxon>
        <taxon>Bacillati</taxon>
        <taxon>Bacillota</taxon>
        <taxon>Erysipelotrichia</taxon>
        <taxon>Erysipelotrichales</taxon>
        <taxon>Erysipelotrichaceae</taxon>
        <taxon>Amedibacillus</taxon>
    </lineage>
</organism>
<evidence type="ECO:0000313" key="3">
    <source>
        <dbReference type="Proteomes" id="UP000004090"/>
    </source>
</evidence>
<sequence length="61" mass="7025">MREWLIDKRNKKGLSKAEVGREIGVDATLIGKYERGERTPRPATAQKLGKLLGFEWTKFYS</sequence>
<evidence type="ECO:0000259" key="1">
    <source>
        <dbReference type="PROSITE" id="PS50943"/>
    </source>
</evidence>
<proteinExistence type="predicted"/>
<dbReference type="SMART" id="SM00530">
    <property type="entry name" value="HTH_XRE"/>
    <property type="match status" value="1"/>
</dbReference>
<dbReference type="InterPro" id="IPR001387">
    <property type="entry name" value="Cro/C1-type_HTH"/>
</dbReference>
<dbReference type="Proteomes" id="UP000004090">
    <property type="component" value="Unassembled WGS sequence"/>
</dbReference>
<dbReference type="STRING" id="428127.EUBDOL_01261"/>
<dbReference type="Pfam" id="PF01381">
    <property type="entry name" value="HTH_3"/>
    <property type="match status" value="1"/>
</dbReference>
<name>A8RC41_9FIRM</name>
<comment type="caution">
    <text evidence="2">The sequence shown here is derived from an EMBL/GenBank/DDBJ whole genome shotgun (WGS) entry which is preliminary data.</text>
</comment>
<dbReference type="GO" id="GO:0003677">
    <property type="term" value="F:DNA binding"/>
    <property type="evidence" value="ECO:0007669"/>
    <property type="project" value="UniProtKB-KW"/>
</dbReference>
<accession>A8RC41</accession>
<dbReference type="Gene3D" id="1.10.260.40">
    <property type="entry name" value="lambda repressor-like DNA-binding domains"/>
    <property type="match status" value="1"/>
</dbReference>
<dbReference type="SUPFAM" id="SSF47413">
    <property type="entry name" value="lambda repressor-like DNA-binding domains"/>
    <property type="match status" value="1"/>
</dbReference>
<dbReference type="InterPro" id="IPR010982">
    <property type="entry name" value="Lambda_DNA-bd_dom_sf"/>
</dbReference>
<feature type="domain" description="HTH cro/C1-type" evidence="1">
    <location>
        <begin position="5"/>
        <end position="59"/>
    </location>
</feature>
<dbReference type="EMBL" id="ABAW02000019">
    <property type="protein sequence ID" value="EDP11341.1"/>
    <property type="molecule type" value="Genomic_DNA"/>
</dbReference>
<dbReference type="HOGENOM" id="CLU_066192_44_5_9"/>
<dbReference type="AlphaFoldDB" id="A8RC41"/>
<dbReference type="PROSITE" id="PS50943">
    <property type="entry name" value="HTH_CROC1"/>
    <property type="match status" value="1"/>
</dbReference>